<keyword evidence="2 3" id="KW-0472">Membrane</keyword>
<keyword evidence="3" id="KW-0812">Transmembrane</keyword>
<dbReference type="PIRSF" id="PIRSF016661">
    <property type="entry name" value="BioY"/>
    <property type="match status" value="1"/>
</dbReference>
<dbReference type="Proteomes" id="UP001597347">
    <property type="component" value="Unassembled WGS sequence"/>
</dbReference>
<feature type="transmembrane region" description="Helical" evidence="3">
    <location>
        <begin position="21"/>
        <end position="40"/>
    </location>
</feature>
<dbReference type="EMBL" id="JBHUEA010000006">
    <property type="protein sequence ID" value="MFD1721023.1"/>
    <property type="molecule type" value="Genomic_DNA"/>
</dbReference>
<dbReference type="Pfam" id="PF02632">
    <property type="entry name" value="BioY"/>
    <property type="match status" value="1"/>
</dbReference>
<evidence type="ECO:0000256" key="1">
    <source>
        <dbReference type="ARBA" id="ARBA00010692"/>
    </source>
</evidence>
<evidence type="ECO:0000313" key="4">
    <source>
        <dbReference type="EMBL" id="MFD1721023.1"/>
    </source>
</evidence>
<sequence length="209" mass="21077">MSSFSPALVRPVLVDRVLPRSLAVDAALVVAGAALTAGLAQLTVPMWPVPMTGQTFGVLLVGTVLGPLRGALSMALYLAVGVLGLPVFAGGASGSLFALTSGGYVVGFVVAAALVGGLARRAWDRRVVGTVVSFLAGTAVMYAFGLPWLAAVLGRLGPSVWHGALGYDSLAAAVWGAGFVPFLAGDLVKAVAAGLLLPLAWRGATRLRG</sequence>
<feature type="transmembrane region" description="Helical" evidence="3">
    <location>
        <begin position="75"/>
        <end position="96"/>
    </location>
</feature>
<keyword evidence="2" id="KW-0813">Transport</keyword>
<name>A0ABW4LBW1_9MICO</name>
<comment type="caution">
    <text evidence="4">The sequence shown here is derived from an EMBL/GenBank/DDBJ whole genome shotgun (WGS) entry which is preliminary data.</text>
</comment>
<comment type="subcellular location">
    <subcellularLocation>
        <location evidence="2">Cell membrane</location>
        <topology evidence="2">Multi-pass membrane protein</topology>
    </subcellularLocation>
</comment>
<proteinExistence type="inferred from homology"/>
<dbReference type="Gene3D" id="1.10.1760.20">
    <property type="match status" value="1"/>
</dbReference>
<dbReference type="RefSeq" id="WP_377932890.1">
    <property type="nucleotide sequence ID" value="NZ_JBHUEA010000006.1"/>
</dbReference>
<dbReference type="PANTHER" id="PTHR34295">
    <property type="entry name" value="BIOTIN TRANSPORTER BIOY"/>
    <property type="match status" value="1"/>
</dbReference>
<feature type="transmembrane region" description="Helical" evidence="3">
    <location>
        <begin position="131"/>
        <end position="153"/>
    </location>
</feature>
<gene>
    <name evidence="4" type="ORF">ACFSBI_05630</name>
</gene>
<evidence type="ECO:0000313" key="5">
    <source>
        <dbReference type="Proteomes" id="UP001597347"/>
    </source>
</evidence>
<evidence type="ECO:0000256" key="2">
    <source>
        <dbReference type="PIRNR" id="PIRNR016661"/>
    </source>
</evidence>
<comment type="similarity">
    <text evidence="1 2">Belongs to the BioY family.</text>
</comment>
<keyword evidence="2" id="KW-1003">Cell membrane</keyword>
<evidence type="ECO:0000256" key="3">
    <source>
        <dbReference type="SAM" id="Phobius"/>
    </source>
</evidence>
<reference evidence="5" key="1">
    <citation type="journal article" date="2019" name="Int. J. Syst. Evol. Microbiol.">
        <title>The Global Catalogue of Microorganisms (GCM) 10K type strain sequencing project: providing services to taxonomists for standard genome sequencing and annotation.</title>
        <authorList>
            <consortium name="The Broad Institute Genomics Platform"/>
            <consortium name="The Broad Institute Genome Sequencing Center for Infectious Disease"/>
            <person name="Wu L."/>
            <person name="Ma J."/>
        </authorList>
    </citation>
    <scope>NUCLEOTIDE SEQUENCE [LARGE SCALE GENOMIC DNA]</scope>
    <source>
        <strain evidence="5">CGMCC 1.12471</strain>
    </source>
</reference>
<keyword evidence="5" id="KW-1185">Reference proteome</keyword>
<dbReference type="InterPro" id="IPR003784">
    <property type="entry name" value="BioY"/>
</dbReference>
<protein>
    <recommendedName>
        <fullName evidence="2">Biotin transporter</fullName>
    </recommendedName>
</protein>
<dbReference type="PANTHER" id="PTHR34295:SF1">
    <property type="entry name" value="BIOTIN TRANSPORTER BIOY"/>
    <property type="match status" value="1"/>
</dbReference>
<accession>A0ABW4LBW1</accession>
<organism evidence="4 5">
    <name type="scientific">Amnibacterium endophyticum</name>
    <dbReference type="NCBI Taxonomy" id="2109337"/>
    <lineage>
        <taxon>Bacteria</taxon>
        <taxon>Bacillati</taxon>
        <taxon>Actinomycetota</taxon>
        <taxon>Actinomycetes</taxon>
        <taxon>Micrococcales</taxon>
        <taxon>Microbacteriaceae</taxon>
        <taxon>Amnibacterium</taxon>
    </lineage>
</organism>
<feature type="transmembrane region" description="Helical" evidence="3">
    <location>
        <begin position="102"/>
        <end position="119"/>
    </location>
</feature>
<keyword evidence="3" id="KW-1133">Transmembrane helix</keyword>
<feature type="transmembrane region" description="Helical" evidence="3">
    <location>
        <begin position="173"/>
        <end position="201"/>
    </location>
</feature>